<organism evidence="1 2">
    <name type="scientific">Nocardia cyriacigeorgica</name>
    <dbReference type="NCBI Taxonomy" id="135487"/>
    <lineage>
        <taxon>Bacteria</taxon>
        <taxon>Bacillati</taxon>
        <taxon>Actinomycetota</taxon>
        <taxon>Actinomycetes</taxon>
        <taxon>Mycobacteriales</taxon>
        <taxon>Nocardiaceae</taxon>
        <taxon>Nocardia</taxon>
    </lineage>
</organism>
<dbReference type="AlphaFoldDB" id="A0A4U8W2T8"/>
<sequence length="88" mass="9257">MALTEDGLVYADEMYDGSSLGCGRLIRLDIPEARDTSCRSVDGAFMSVVAQGFGRSPDGDDPQRTVVELEGACSAVQPLLPAMVATFG</sequence>
<reference evidence="1 2" key="1">
    <citation type="submission" date="2019-02" db="EMBL/GenBank/DDBJ databases">
        <authorList>
            <consortium name="Pathogen Informatics"/>
        </authorList>
    </citation>
    <scope>NUCLEOTIDE SEQUENCE [LARGE SCALE GENOMIC DNA]</scope>
    <source>
        <strain evidence="1 2">3012STDY6756504</strain>
    </source>
</reference>
<gene>
    <name evidence="1" type="ORF">NCTC10797_02950</name>
</gene>
<dbReference type="RefSeq" id="WP_130917479.1">
    <property type="nucleotide sequence ID" value="NZ_JADLQM010000003.1"/>
</dbReference>
<name>A0A4U8W2T8_9NOCA</name>
<proteinExistence type="predicted"/>
<dbReference type="EMBL" id="LR215973">
    <property type="protein sequence ID" value="VFA99169.1"/>
    <property type="molecule type" value="Genomic_DNA"/>
</dbReference>
<dbReference type="Proteomes" id="UP000290439">
    <property type="component" value="Chromosome"/>
</dbReference>
<protein>
    <submittedName>
        <fullName evidence="1">Uncharacterized protein</fullName>
    </submittedName>
</protein>
<evidence type="ECO:0000313" key="2">
    <source>
        <dbReference type="Proteomes" id="UP000290439"/>
    </source>
</evidence>
<accession>A0A4U8W2T8</accession>
<evidence type="ECO:0000313" key="1">
    <source>
        <dbReference type="EMBL" id="VFA99169.1"/>
    </source>
</evidence>